<feature type="compositionally biased region" description="Low complexity" evidence="16">
    <location>
        <begin position="144"/>
        <end position="158"/>
    </location>
</feature>
<dbReference type="EMBL" id="SWDV01000028">
    <property type="protein sequence ID" value="TLX73537.1"/>
    <property type="molecule type" value="Genomic_DNA"/>
</dbReference>
<comment type="similarity">
    <text evidence="2 14 15">Belongs to the TonB-dependent receptor family.</text>
</comment>
<dbReference type="InterPro" id="IPR011662">
    <property type="entry name" value="Secretin/TonB_short_N"/>
</dbReference>
<keyword evidence="13 14" id="KW-0998">Cell outer membrane</keyword>
<keyword evidence="11 14" id="KW-0472">Membrane</keyword>
<evidence type="ECO:0000256" key="16">
    <source>
        <dbReference type="SAM" id="MobiDB-lite"/>
    </source>
</evidence>
<evidence type="ECO:0000256" key="3">
    <source>
        <dbReference type="ARBA" id="ARBA00022448"/>
    </source>
</evidence>
<evidence type="ECO:0000256" key="12">
    <source>
        <dbReference type="ARBA" id="ARBA00023170"/>
    </source>
</evidence>
<dbReference type="Gene3D" id="3.55.50.30">
    <property type="match status" value="1"/>
</dbReference>
<dbReference type="GO" id="GO:0009279">
    <property type="term" value="C:cell outer membrane"/>
    <property type="evidence" value="ECO:0007669"/>
    <property type="project" value="UniProtKB-SubCell"/>
</dbReference>
<dbReference type="PANTHER" id="PTHR32552:SF74">
    <property type="entry name" value="HYDROXAMATE SIDEROPHORE RECEPTOR FHUE"/>
    <property type="match status" value="1"/>
</dbReference>
<dbReference type="NCBIfam" id="TIGR01783">
    <property type="entry name" value="TonB-siderophor"/>
    <property type="match status" value="1"/>
</dbReference>
<dbReference type="CDD" id="cd01347">
    <property type="entry name" value="ligand_gated_channel"/>
    <property type="match status" value="1"/>
</dbReference>
<keyword evidence="19" id="KW-1185">Reference proteome</keyword>
<evidence type="ECO:0000256" key="4">
    <source>
        <dbReference type="ARBA" id="ARBA00022452"/>
    </source>
</evidence>
<dbReference type="RefSeq" id="WP_138525236.1">
    <property type="nucleotide sequence ID" value="NZ_JAOCBK010000005.1"/>
</dbReference>
<dbReference type="InterPro" id="IPR010105">
    <property type="entry name" value="TonB_sidphr_rcpt"/>
</dbReference>
<keyword evidence="10 15" id="KW-0798">TonB box</keyword>
<evidence type="ECO:0000256" key="6">
    <source>
        <dbReference type="ARBA" id="ARBA00022692"/>
    </source>
</evidence>
<dbReference type="Proteomes" id="UP000306635">
    <property type="component" value="Unassembled WGS sequence"/>
</dbReference>
<dbReference type="AlphaFoldDB" id="A0A5R9QUF6"/>
<evidence type="ECO:0000256" key="7">
    <source>
        <dbReference type="ARBA" id="ARBA00022729"/>
    </source>
</evidence>
<dbReference type="Gene3D" id="2.40.170.20">
    <property type="entry name" value="TonB-dependent receptor, beta-barrel domain"/>
    <property type="match status" value="1"/>
</dbReference>
<comment type="caution">
    <text evidence="18">The sequence shown here is derived from an EMBL/GenBank/DDBJ whole genome shotgun (WGS) entry which is preliminary data.</text>
</comment>
<evidence type="ECO:0000313" key="18">
    <source>
        <dbReference type="EMBL" id="TLX73537.1"/>
    </source>
</evidence>
<evidence type="ECO:0000259" key="17">
    <source>
        <dbReference type="SMART" id="SM00965"/>
    </source>
</evidence>
<evidence type="ECO:0000256" key="10">
    <source>
        <dbReference type="ARBA" id="ARBA00023077"/>
    </source>
</evidence>
<evidence type="ECO:0000256" key="9">
    <source>
        <dbReference type="ARBA" id="ARBA00023065"/>
    </source>
</evidence>
<evidence type="ECO:0000256" key="13">
    <source>
        <dbReference type="ARBA" id="ARBA00023237"/>
    </source>
</evidence>
<dbReference type="Pfam" id="PF07715">
    <property type="entry name" value="Plug"/>
    <property type="match status" value="1"/>
</dbReference>
<dbReference type="PANTHER" id="PTHR32552">
    <property type="entry name" value="FERRICHROME IRON RECEPTOR-RELATED"/>
    <property type="match status" value="1"/>
</dbReference>
<dbReference type="Pfam" id="PF00593">
    <property type="entry name" value="TonB_dep_Rec_b-barrel"/>
    <property type="match status" value="1"/>
</dbReference>
<keyword evidence="6 14" id="KW-0812">Transmembrane</keyword>
<evidence type="ECO:0000256" key="1">
    <source>
        <dbReference type="ARBA" id="ARBA00004571"/>
    </source>
</evidence>
<dbReference type="InterPro" id="IPR012910">
    <property type="entry name" value="Plug_dom"/>
</dbReference>
<dbReference type="GO" id="GO:0015344">
    <property type="term" value="F:siderophore uptake transmembrane transporter activity"/>
    <property type="evidence" value="ECO:0007669"/>
    <property type="project" value="TreeGrafter"/>
</dbReference>
<dbReference type="PROSITE" id="PS52016">
    <property type="entry name" value="TONB_DEPENDENT_REC_3"/>
    <property type="match status" value="1"/>
</dbReference>
<keyword evidence="9" id="KW-0406">Ion transport</keyword>
<keyword evidence="12 18" id="KW-0675">Receptor</keyword>
<dbReference type="GO" id="GO:0015891">
    <property type="term" value="P:siderophore transport"/>
    <property type="evidence" value="ECO:0007669"/>
    <property type="project" value="InterPro"/>
</dbReference>
<dbReference type="Pfam" id="PF07660">
    <property type="entry name" value="STN"/>
    <property type="match status" value="1"/>
</dbReference>
<proteinExistence type="inferred from homology"/>
<keyword evidence="3 14" id="KW-0813">Transport</keyword>
<evidence type="ECO:0000256" key="5">
    <source>
        <dbReference type="ARBA" id="ARBA00022496"/>
    </source>
</evidence>
<keyword evidence="8" id="KW-0408">Iron</keyword>
<name>A0A5R9QUF6_9PSED</name>
<dbReference type="GO" id="GO:0038023">
    <property type="term" value="F:signaling receptor activity"/>
    <property type="evidence" value="ECO:0007669"/>
    <property type="project" value="InterPro"/>
</dbReference>
<dbReference type="Gene3D" id="2.170.130.10">
    <property type="entry name" value="TonB-dependent receptor, plug domain"/>
    <property type="match status" value="1"/>
</dbReference>
<comment type="subcellular location">
    <subcellularLocation>
        <location evidence="1 14">Cell outer membrane</location>
        <topology evidence="1 14">Multi-pass membrane protein</topology>
    </subcellularLocation>
</comment>
<dbReference type="InterPro" id="IPR036942">
    <property type="entry name" value="Beta-barrel_TonB_sf"/>
</dbReference>
<keyword evidence="5" id="KW-0410">Iron transport</keyword>
<evidence type="ECO:0000256" key="8">
    <source>
        <dbReference type="ARBA" id="ARBA00023004"/>
    </source>
</evidence>
<dbReference type="SMART" id="SM00965">
    <property type="entry name" value="STN"/>
    <property type="match status" value="1"/>
</dbReference>
<reference evidence="18 19" key="1">
    <citation type="submission" date="2019-04" db="EMBL/GenBank/DDBJ databases">
        <authorList>
            <person name="Li M."/>
        </authorList>
    </citation>
    <scope>NUCLEOTIDE SEQUENCE [LARGE SCALE GENOMIC DNA]</scope>
    <source>
        <strain evidence="18 19">LAM1902</strain>
    </source>
</reference>
<dbReference type="OrthoDB" id="8663017at2"/>
<dbReference type="InterPro" id="IPR037066">
    <property type="entry name" value="Plug_dom_sf"/>
</dbReference>
<evidence type="ECO:0000256" key="11">
    <source>
        <dbReference type="ARBA" id="ARBA00023136"/>
    </source>
</evidence>
<evidence type="ECO:0000256" key="2">
    <source>
        <dbReference type="ARBA" id="ARBA00009810"/>
    </source>
</evidence>
<feature type="domain" description="Secretin/TonB short N-terminal" evidence="17">
    <location>
        <begin position="74"/>
        <end position="125"/>
    </location>
</feature>
<evidence type="ECO:0000256" key="15">
    <source>
        <dbReference type="RuleBase" id="RU003357"/>
    </source>
</evidence>
<dbReference type="SUPFAM" id="SSF56935">
    <property type="entry name" value="Porins"/>
    <property type="match status" value="1"/>
</dbReference>
<keyword evidence="7" id="KW-0732">Signal</keyword>
<dbReference type="InterPro" id="IPR000531">
    <property type="entry name" value="Beta-barrel_TonB"/>
</dbReference>
<dbReference type="InterPro" id="IPR039426">
    <property type="entry name" value="TonB-dep_rcpt-like"/>
</dbReference>
<protein>
    <submittedName>
        <fullName evidence="18">TonB-dependent siderophore receptor</fullName>
    </submittedName>
</protein>
<gene>
    <name evidence="18" type="ORF">FAS41_20285</name>
</gene>
<keyword evidence="4 14" id="KW-1134">Transmembrane beta strand</keyword>
<organism evidence="18 19">
    <name type="scientific">Pseudomonas nicosulfuronedens</name>
    <dbReference type="NCBI Taxonomy" id="2571105"/>
    <lineage>
        <taxon>Bacteria</taxon>
        <taxon>Pseudomonadati</taxon>
        <taxon>Pseudomonadota</taxon>
        <taxon>Gammaproteobacteria</taxon>
        <taxon>Pseudomonadales</taxon>
        <taxon>Pseudomonadaceae</taxon>
        <taxon>Pseudomonas</taxon>
    </lineage>
</organism>
<accession>A0A5R9QUF6</accession>
<dbReference type="FunFam" id="2.170.130.10:FF:000010">
    <property type="entry name" value="Ferripyoverdine receptor"/>
    <property type="match status" value="1"/>
</dbReference>
<feature type="region of interest" description="Disordered" evidence="16">
    <location>
        <begin position="138"/>
        <end position="158"/>
    </location>
</feature>
<evidence type="ECO:0000256" key="14">
    <source>
        <dbReference type="PROSITE-ProRule" id="PRU01360"/>
    </source>
</evidence>
<evidence type="ECO:0000313" key="19">
    <source>
        <dbReference type="Proteomes" id="UP000306635"/>
    </source>
</evidence>
<sequence length="821" mass="91195">MFRATLPLFRSVPHSRKPLAVAILGASLALQVGILQPLLSTTGQARAESATRQYTIEPGPLGAVLSRFASESGVVLSFDAGLTSGKRSQGLSGRYSLEQGFAQLLAGSGLKVMRSDSGDYLLAPRGSDDVLEMDATSVTGQQLGATTEGTGSYTTGSSSTATKLNLSLRETPQSVSVITRQRMDDQNMQNLDDVLHNTTGITIIRNGAERSEYVARGQLVDNLQIDGVPTNISNSYSMDALSKPVTEIYDRIEVVRGATGLMEGAGNPAAAINLVRKRPTVEPQLQVTTSAGSWDNYKTVVDASSALNDQHTLRGRTVISYNNANSYLDTQQKENQLFYGILEADLGESTLGTLGYSFQKERNSGYDWSALPTQADGKFFPLSRKTSLTGDWNHLDKRNTTVFANLEHRFDNDWKIVGALNQTWAKSDFLGNFTMLVPGTQSSFRLQPRLFRYDDTQTSLDGYAQGPFQLLGRQHELVVGLNARKDDFDYHGGNDVGYSYVFDINDYASSFNPPRPTGLDVNKWKYNITQEQEGVYAASRFSLTDSTSLILGSRVSWFKTETLTNVTRRIESEYSENGEVTPYAGIVQDLNDNLSAYASYTEIFKPQNNLDRNGSILDPMTGSNYELGLKGEFLDKTLNASLALFQTDQSGRAEYVDDEDLCPAGCYRASEKVRNRGVDLDFNGALTPDWNLSVGYTYTQSKYVGGEQKGDDYTQSAPRHLFKLATDYRLPGDWSKTRVGGSFYAQSKMVQSEYGEDYKIEQDAYHLTSLHVIHELDRHFELQYNLDNVFDKKYYQTVGNTNYWNFQGEPRNFNLTLRAKF</sequence>